<accession>A0ABD2NFQ4</accession>
<protein>
    <submittedName>
        <fullName evidence="1">Uncharacterized protein</fullName>
    </submittedName>
</protein>
<sequence length="131" mass="15386">MDIEEIENTEINSKENVSRIWLVVNNAAVRNAEKFILDDNSSDDTYSDEVDAEKQKENEFLESVRYNFLDDDSRFATVIRDVDIDRCNKIERGLPPGMDEWRLKRDTLLSINNEYNNVMKLRDQITSLVNH</sequence>
<keyword evidence="2" id="KW-1185">Reference proteome</keyword>
<organism evidence="1 2">
    <name type="scientific">Cryptolaemus montrouzieri</name>
    <dbReference type="NCBI Taxonomy" id="559131"/>
    <lineage>
        <taxon>Eukaryota</taxon>
        <taxon>Metazoa</taxon>
        <taxon>Ecdysozoa</taxon>
        <taxon>Arthropoda</taxon>
        <taxon>Hexapoda</taxon>
        <taxon>Insecta</taxon>
        <taxon>Pterygota</taxon>
        <taxon>Neoptera</taxon>
        <taxon>Endopterygota</taxon>
        <taxon>Coleoptera</taxon>
        <taxon>Polyphaga</taxon>
        <taxon>Cucujiformia</taxon>
        <taxon>Coccinelloidea</taxon>
        <taxon>Coccinellidae</taxon>
        <taxon>Scymninae</taxon>
        <taxon>Scymnini</taxon>
        <taxon>Cryptolaemus</taxon>
    </lineage>
</organism>
<reference evidence="1 2" key="1">
    <citation type="journal article" date="2021" name="BMC Biol.">
        <title>Horizontally acquired antibacterial genes associated with adaptive radiation of ladybird beetles.</title>
        <authorList>
            <person name="Li H.S."/>
            <person name="Tang X.F."/>
            <person name="Huang Y.H."/>
            <person name="Xu Z.Y."/>
            <person name="Chen M.L."/>
            <person name="Du X.Y."/>
            <person name="Qiu B.Y."/>
            <person name="Chen P.T."/>
            <person name="Zhang W."/>
            <person name="Slipinski A."/>
            <person name="Escalona H.E."/>
            <person name="Waterhouse R.M."/>
            <person name="Zwick A."/>
            <person name="Pang H."/>
        </authorList>
    </citation>
    <scope>NUCLEOTIDE SEQUENCE [LARGE SCALE GENOMIC DNA]</scope>
    <source>
        <strain evidence="1">SYSU2018</strain>
    </source>
</reference>
<name>A0ABD2NFQ4_9CUCU</name>
<dbReference type="AlphaFoldDB" id="A0ABD2NFQ4"/>
<proteinExistence type="predicted"/>
<comment type="caution">
    <text evidence="1">The sequence shown here is derived from an EMBL/GenBank/DDBJ whole genome shotgun (WGS) entry which is preliminary data.</text>
</comment>
<gene>
    <name evidence="1" type="ORF">HHI36_012945</name>
</gene>
<dbReference type="Proteomes" id="UP001516400">
    <property type="component" value="Unassembled WGS sequence"/>
</dbReference>
<dbReference type="EMBL" id="JABFTP020000103">
    <property type="protein sequence ID" value="KAL3277603.1"/>
    <property type="molecule type" value="Genomic_DNA"/>
</dbReference>
<evidence type="ECO:0000313" key="2">
    <source>
        <dbReference type="Proteomes" id="UP001516400"/>
    </source>
</evidence>
<evidence type="ECO:0000313" key="1">
    <source>
        <dbReference type="EMBL" id="KAL3277603.1"/>
    </source>
</evidence>